<evidence type="ECO:0000256" key="3">
    <source>
        <dbReference type="ARBA" id="ARBA00022692"/>
    </source>
</evidence>
<evidence type="ECO:0000256" key="6">
    <source>
        <dbReference type="SAM" id="Phobius"/>
    </source>
</evidence>
<keyword evidence="3 6" id="KW-0812">Transmembrane</keyword>
<protein>
    <submittedName>
        <fullName evidence="8">EamA family transporter</fullName>
    </submittedName>
</protein>
<dbReference type="PANTHER" id="PTHR42920:SF5">
    <property type="entry name" value="EAMA DOMAIN-CONTAINING PROTEIN"/>
    <property type="match status" value="1"/>
</dbReference>
<comment type="caution">
    <text evidence="8">The sequence shown here is derived from an EMBL/GenBank/DDBJ whole genome shotgun (WGS) entry which is preliminary data.</text>
</comment>
<name>A0A7X3SNM6_9HYPH</name>
<feature type="domain" description="EamA" evidence="7">
    <location>
        <begin position="1"/>
        <end position="120"/>
    </location>
</feature>
<dbReference type="EMBL" id="WURB01000004">
    <property type="protein sequence ID" value="MXQ11375.1"/>
    <property type="molecule type" value="Genomic_DNA"/>
</dbReference>
<keyword evidence="2" id="KW-1003">Cell membrane</keyword>
<sequence length="279" mass="28961">MIWGATFLVVQNALSVSGPLFFVGLRFGTAALAMALVAAPVLRGLTWLEMKAGVMIGTAIFFGYTLQTYGLQYIPSSKSAFITALYVPFVPLLQWLVLKKPPGVMAWTGIAFAFVGLALLAGPDGTAVGFGPGELLTLLSAVAISAEIILIGGFAGKVDARRVTVVQLAVTSVLAFGLMAPLGEPLPEPSWLLVLSGAGLGLASAGIQLAMNWAQRTVSPTRATLIYAGEPVWAGIVGRMVGERLPAAALVGAALIIAGVIVSEMKLPRRIKSRQSASA</sequence>
<dbReference type="GO" id="GO:0005886">
    <property type="term" value="C:plasma membrane"/>
    <property type="evidence" value="ECO:0007669"/>
    <property type="project" value="UniProtKB-SubCell"/>
</dbReference>
<dbReference type="InterPro" id="IPR037185">
    <property type="entry name" value="EmrE-like"/>
</dbReference>
<feature type="transmembrane region" description="Helical" evidence="6">
    <location>
        <begin position="20"/>
        <end position="42"/>
    </location>
</feature>
<evidence type="ECO:0000256" key="4">
    <source>
        <dbReference type="ARBA" id="ARBA00022989"/>
    </source>
</evidence>
<feature type="transmembrane region" description="Helical" evidence="6">
    <location>
        <begin position="104"/>
        <end position="123"/>
    </location>
</feature>
<proteinExistence type="predicted"/>
<comment type="subcellular location">
    <subcellularLocation>
        <location evidence="1">Cell membrane</location>
        <topology evidence="1">Multi-pass membrane protein</topology>
    </subcellularLocation>
</comment>
<dbReference type="Pfam" id="PF00892">
    <property type="entry name" value="EamA"/>
    <property type="match status" value="2"/>
</dbReference>
<dbReference type="SUPFAM" id="SSF103481">
    <property type="entry name" value="Multidrug resistance efflux transporter EmrE"/>
    <property type="match status" value="2"/>
</dbReference>
<dbReference type="PANTHER" id="PTHR42920">
    <property type="entry name" value="OS03G0707200 PROTEIN-RELATED"/>
    <property type="match status" value="1"/>
</dbReference>
<gene>
    <name evidence="8" type="ORF">GR328_07880</name>
</gene>
<organism evidence="8 9">
    <name type="scientific">Microvirga makkahensis</name>
    <dbReference type="NCBI Taxonomy" id="1128670"/>
    <lineage>
        <taxon>Bacteria</taxon>
        <taxon>Pseudomonadati</taxon>
        <taxon>Pseudomonadota</taxon>
        <taxon>Alphaproteobacteria</taxon>
        <taxon>Hyphomicrobiales</taxon>
        <taxon>Methylobacteriaceae</taxon>
        <taxon>Microvirga</taxon>
    </lineage>
</organism>
<evidence type="ECO:0000256" key="1">
    <source>
        <dbReference type="ARBA" id="ARBA00004651"/>
    </source>
</evidence>
<keyword evidence="5 6" id="KW-0472">Membrane</keyword>
<evidence type="ECO:0000313" key="8">
    <source>
        <dbReference type="EMBL" id="MXQ11375.1"/>
    </source>
</evidence>
<reference evidence="8 9" key="2">
    <citation type="submission" date="2020-01" db="EMBL/GenBank/DDBJ databases">
        <title>Microvirga sp. nov., an arsenate reduction bacterium isolated from Tibet hotspring sediments.</title>
        <authorList>
            <person name="Xian W.-D."/>
            <person name="Li W.-J."/>
        </authorList>
    </citation>
    <scope>NUCLEOTIDE SEQUENCE [LARGE SCALE GENOMIC DNA]</scope>
    <source>
        <strain evidence="8 9">KCTC 23863</strain>
    </source>
</reference>
<evidence type="ECO:0000259" key="7">
    <source>
        <dbReference type="Pfam" id="PF00892"/>
    </source>
</evidence>
<dbReference type="Proteomes" id="UP000436483">
    <property type="component" value="Unassembled WGS sequence"/>
</dbReference>
<feature type="domain" description="EamA" evidence="7">
    <location>
        <begin position="132"/>
        <end position="262"/>
    </location>
</feature>
<dbReference type="InterPro" id="IPR051258">
    <property type="entry name" value="Diverse_Substrate_Transporter"/>
</dbReference>
<dbReference type="AlphaFoldDB" id="A0A7X3SNM6"/>
<keyword evidence="4 6" id="KW-1133">Transmembrane helix</keyword>
<accession>A0A7X3SNM6</accession>
<feature type="transmembrane region" description="Helical" evidence="6">
    <location>
        <begin position="135"/>
        <end position="156"/>
    </location>
</feature>
<keyword evidence="9" id="KW-1185">Reference proteome</keyword>
<feature type="transmembrane region" description="Helical" evidence="6">
    <location>
        <begin position="247"/>
        <end position="265"/>
    </location>
</feature>
<reference evidence="8 9" key="1">
    <citation type="submission" date="2019-12" db="EMBL/GenBank/DDBJ databases">
        <authorList>
            <person name="Yuan C.-G."/>
        </authorList>
    </citation>
    <scope>NUCLEOTIDE SEQUENCE [LARGE SCALE GENOMIC DNA]</scope>
    <source>
        <strain evidence="8 9">KCTC 23863</strain>
    </source>
</reference>
<feature type="transmembrane region" description="Helical" evidence="6">
    <location>
        <begin position="163"/>
        <end position="183"/>
    </location>
</feature>
<feature type="transmembrane region" description="Helical" evidence="6">
    <location>
        <begin position="189"/>
        <end position="211"/>
    </location>
</feature>
<evidence type="ECO:0000313" key="9">
    <source>
        <dbReference type="Proteomes" id="UP000436483"/>
    </source>
</evidence>
<feature type="transmembrane region" description="Helical" evidence="6">
    <location>
        <begin position="80"/>
        <end position="97"/>
    </location>
</feature>
<feature type="transmembrane region" description="Helical" evidence="6">
    <location>
        <begin position="54"/>
        <end position="74"/>
    </location>
</feature>
<evidence type="ECO:0000256" key="2">
    <source>
        <dbReference type="ARBA" id="ARBA00022475"/>
    </source>
</evidence>
<evidence type="ECO:0000256" key="5">
    <source>
        <dbReference type="ARBA" id="ARBA00023136"/>
    </source>
</evidence>
<dbReference type="InterPro" id="IPR000620">
    <property type="entry name" value="EamA_dom"/>
</dbReference>